<proteinExistence type="predicted"/>
<keyword evidence="3" id="KW-1185">Reference proteome</keyword>
<reference evidence="2" key="1">
    <citation type="submission" date="2022-03" db="EMBL/GenBank/DDBJ databases">
        <title>Gramella crocea sp. nov., isolated from activated sludge of a seafood processing plant.</title>
        <authorList>
            <person name="Zhang X."/>
        </authorList>
    </citation>
    <scope>NUCLEOTIDE SEQUENCE</scope>
    <source>
        <strain evidence="2">YJ019</strain>
    </source>
</reference>
<evidence type="ECO:0000256" key="1">
    <source>
        <dbReference type="SAM" id="SignalP"/>
    </source>
</evidence>
<protein>
    <recommendedName>
        <fullName evidence="4">Secreted protein</fullName>
    </recommendedName>
</protein>
<keyword evidence="1" id="KW-0732">Signal</keyword>
<feature type="signal peptide" evidence="1">
    <location>
        <begin position="1"/>
        <end position="22"/>
    </location>
</feature>
<gene>
    <name evidence="2" type="ORF">ML462_08160</name>
</gene>
<sequence>MKKLVLLAAFTFGAVFFSNVNAQQISENALGLRIGDGGGVGAEISYQRAIGGDNNRLEFDLGWRNGSDYDVIKLVGLYQWVWNIEGGFNWYAGAGAGLGSYDDNRGRDEFDGDDGVFALIAGDVGIEYNFDFPLLLSLDFRPEIGFSDYDRHDDFTPDIALGIRYQF</sequence>
<comment type="caution">
    <text evidence="2">The sequence shown here is derived from an EMBL/GenBank/DDBJ whole genome shotgun (WGS) entry which is preliminary data.</text>
</comment>
<dbReference type="Gene3D" id="2.40.160.20">
    <property type="match status" value="1"/>
</dbReference>
<dbReference type="InterPro" id="IPR011250">
    <property type="entry name" value="OMP/PagP_B-barrel"/>
</dbReference>
<accession>A0A9X1V5T1</accession>
<dbReference type="EMBL" id="JAKVTV010000002">
    <property type="protein sequence ID" value="MCH4823148.1"/>
    <property type="molecule type" value="Genomic_DNA"/>
</dbReference>
<dbReference type="Proteomes" id="UP001139226">
    <property type="component" value="Unassembled WGS sequence"/>
</dbReference>
<evidence type="ECO:0008006" key="4">
    <source>
        <dbReference type="Google" id="ProtNLM"/>
    </source>
</evidence>
<evidence type="ECO:0000313" key="3">
    <source>
        <dbReference type="Proteomes" id="UP001139226"/>
    </source>
</evidence>
<organism evidence="2 3">
    <name type="scientific">Christiangramia lutea</name>
    <dbReference type="NCBI Taxonomy" id="1607951"/>
    <lineage>
        <taxon>Bacteria</taxon>
        <taxon>Pseudomonadati</taxon>
        <taxon>Bacteroidota</taxon>
        <taxon>Flavobacteriia</taxon>
        <taxon>Flavobacteriales</taxon>
        <taxon>Flavobacteriaceae</taxon>
        <taxon>Christiangramia</taxon>
    </lineage>
</organism>
<evidence type="ECO:0000313" key="2">
    <source>
        <dbReference type="EMBL" id="MCH4823148.1"/>
    </source>
</evidence>
<dbReference type="AlphaFoldDB" id="A0A9X1V5T1"/>
<feature type="chain" id="PRO_5040857161" description="Secreted protein" evidence="1">
    <location>
        <begin position="23"/>
        <end position="167"/>
    </location>
</feature>
<dbReference type="RefSeq" id="WP_240713312.1">
    <property type="nucleotide sequence ID" value="NZ_JAKVTV010000002.1"/>
</dbReference>
<name>A0A9X1V5T1_9FLAO</name>
<dbReference type="SUPFAM" id="SSF56925">
    <property type="entry name" value="OMPA-like"/>
    <property type="match status" value="1"/>
</dbReference>